<feature type="binding site" evidence="7">
    <location>
        <position position="61"/>
    </location>
    <ligand>
        <name>Zn(2+)</name>
        <dbReference type="ChEBI" id="CHEBI:29105"/>
        <label>2</label>
    </ligand>
</feature>
<dbReference type="InterPro" id="IPR050110">
    <property type="entry name" value="Glyoxalase_II_hydrolase"/>
</dbReference>
<comment type="catalytic activity">
    <reaction evidence="1 7">
        <text>an S-(2-hydroxyacyl)glutathione + H2O = a 2-hydroxy carboxylate + glutathione + H(+)</text>
        <dbReference type="Rhea" id="RHEA:21864"/>
        <dbReference type="ChEBI" id="CHEBI:15377"/>
        <dbReference type="ChEBI" id="CHEBI:15378"/>
        <dbReference type="ChEBI" id="CHEBI:57925"/>
        <dbReference type="ChEBI" id="CHEBI:58896"/>
        <dbReference type="ChEBI" id="CHEBI:71261"/>
        <dbReference type="EC" id="3.1.2.6"/>
    </reaction>
</comment>
<keyword evidence="6 7" id="KW-0862">Zinc</keyword>
<dbReference type="Pfam" id="PF16123">
    <property type="entry name" value="HAGH_C"/>
    <property type="match status" value="1"/>
</dbReference>
<comment type="similarity">
    <text evidence="3 7">Belongs to the metallo-beta-lactamase superfamily. Glyoxalase II family.</text>
</comment>
<feature type="binding site" evidence="7">
    <location>
        <position position="60"/>
    </location>
    <ligand>
        <name>Zn(2+)</name>
        <dbReference type="ChEBI" id="CHEBI:29105"/>
        <label>2</label>
    </ligand>
</feature>
<organism evidence="9 10">
    <name type="scientific">Amphiplicatus metriothermophilus</name>
    <dbReference type="NCBI Taxonomy" id="1519374"/>
    <lineage>
        <taxon>Bacteria</taxon>
        <taxon>Pseudomonadati</taxon>
        <taxon>Pseudomonadota</taxon>
        <taxon>Alphaproteobacteria</taxon>
        <taxon>Parvularculales</taxon>
        <taxon>Parvularculaceae</taxon>
        <taxon>Amphiplicatus</taxon>
    </lineage>
</organism>
<feature type="domain" description="Metallo-beta-lactamase" evidence="8">
    <location>
        <begin position="13"/>
        <end position="171"/>
    </location>
</feature>
<evidence type="ECO:0000259" key="8">
    <source>
        <dbReference type="SMART" id="SM00849"/>
    </source>
</evidence>
<feature type="binding site" evidence="7">
    <location>
        <position position="114"/>
    </location>
    <ligand>
        <name>Zn(2+)</name>
        <dbReference type="ChEBI" id="CHEBI:29105"/>
        <label>1</label>
    </ligand>
</feature>
<dbReference type="GO" id="GO:0046872">
    <property type="term" value="F:metal ion binding"/>
    <property type="evidence" value="ECO:0007669"/>
    <property type="project" value="UniProtKB-KW"/>
</dbReference>
<dbReference type="AlphaFoldDB" id="A0A239PM14"/>
<dbReference type="InterPro" id="IPR017782">
    <property type="entry name" value="Hydroxyacylglutathione_Hdrlase"/>
</dbReference>
<keyword evidence="5 7" id="KW-0378">Hydrolase</keyword>
<evidence type="ECO:0000313" key="9">
    <source>
        <dbReference type="EMBL" id="SNT68399.1"/>
    </source>
</evidence>
<dbReference type="OrthoDB" id="9802248at2"/>
<evidence type="ECO:0000256" key="2">
    <source>
        <dbReference type="ARBA" id="ARBA00004963"/>
    </source>
</evidence>
<dbReference type="InterPro" id="IPR001279">
    <property type="entry name" value="Metallo-B-lactamas"/>
</dbReference>
<comment type="cofactor">
    <cofactor evidence="7">
        <name>Zn(2+)</name>
        <dbReference type="ChEBI" id="CHEBI:29105"/>
    </cofactor>
    <text evidence="7">Binds 2 Zn(2+) ions per subunit.</text>
</comment>
<dbReference type="PANTHER" id="PTHR43705:SF1">
    <property type="entry name" value="HYDROXYACYLGLUTATHIONE HYDROLASE GLOB"/>
    <property type="match status" value="1"/>
</dbReference>
<feature type="binding site" evidence="7">
    <location>
        <position position="58"/>
    </location>
    <ligand>
        <name>Zn(2+)</name>
        <dbReference type="ChEBI" id="CHEBI:29105"/>
        <label>1</label>
    </ligand>
</feature>
<dbReference type="Gene3D" id="3.60.15.10">
    <property type="entry name" value="Ribonuclease Z/Hydroxyacylglutathione hydrolase-like"/>
    <property type="match status" value="1"/>
</dbReference>
<evidence type="ECO:0000256" key="4">
    <source>
        <dbReference type="ARBA" id="ARBA00022723"/>
    </source>
</evidence>
<feature type="binding site" evidence="7">
    <location>
        <position position="56"/>
    </location>
    <ligand>
        <name>Zn(2+)</name>
        <dbReference type="ChEBI" id="CHEBI:29105"/>
        <label>1</label>
    </ligand>
</feature>
<dbReference type="Proteomes" id="UP000198346">
    <property type="component" value="Unassembled WGS sequence"/>
</dbReference>
<dbReference type="HAMAP" id="MF_01374">
    <property type="entry name" value="Glyoxalase_2"/>
    <property type="match status" value="1"/>
</dbReference>
<dbReference type="CDD" id="cd07723">
    <property type="entry name" value="hydroxyacylglutathione_hydrolase_MBL-fold"/>
    <property type="match status" value="1"/>
</dbReference>
<comment type="subunit">
    <text evidence="7">Monomer.</text>
</comment>
<dbReference type="InterPro" id="IPR035680">
    <property type="entry name" value="Clx_II_MBL"/>
</dbReference>
<dbReference type="InterPro" id="IPR036866">
    <property type="entry name" value="RibonucZ/Hydroxyglut_hydro"/>
</dbReference>
<evidence type="ECO:0000256" key="5">
    <source>
        <dbReference type="ARBA" id="ARBA00022801"/>
    </source>
</evidence>
<evidence type="ECO:0000256" key="3">
    <source>
        <dbReference type="ARBA" id="ARBA00006759"/>
    </source>
</evidence>
<feature type="binding site" evidence="7">
    <location>
        <position position="171"/>
    </location>
    <ligand>
        <name>Zn(2+)</name>
        <dbReference type="ChEBI" id="CHEBI:29105"/>
        <label>2</label>
    </ligand>
</feature>
<dbReference type="PIRSF" id="PIRSF005457">
    <property type="entry name" value="Glx"/>
    <property type="match status" value="1"/>
</dbReference>
<keyword evidence="4 7" id="KW-0479">Metal-binding</keyword>
<dbReference type="Pfam" id="PF00753">
    <property type="entry name" value="Lactamase_B"/>
    <property type="match status" value="1"/>
</dbReference>
<evidence type="ECO:0000256" key="1">
    <source>
        <dbReference type="ARBA" id="ARBA00001623"/>
    </source>
</evidence>
<dbReference type="GO" id="GO:0019243">
    <property type="term" value="P:methylglyoxal catabolic process to D-lactate via S-lactoyl-glutathione"/>
    <property type="evidence" value="ECO:0007669"/>
    <property type="project" value="UniProtKB-UniRule"/>
</dbReference>
<comment type="function">
    <text evidence="7">Thiolesterase that catalyzes the hydrolysis of S-D-lactoyl-glutathione to form glutathione and D-lactic acid.</text>
</comment>
<name>A0A239PM14_9PROT</name>
<evidence type="ECO:0000256" key="6">
    <source>
        <dbReference type="ARBA" id="ARBA00022833"/>
    </source>
</evidence>
<dbReference type="SMART" id="SM00849">
    <property type="entry name" value="Lactamase_B"/>
    <property type="match status" value="1"/>
</dbReference>
<evidence type="ECO:0000313" key="10">
    <source>
        <dbReference type="Proteomes" id="UP000198346"/>
    </source>
</evidence>
<evidence type="ECO:0000256" key="7">
    <source>
        <dbReference type="HAMAP-Rule" id="MF_01374"/>
    </source>
</evidence>
<comment type="pathway">
    <text evidence="2 7">Secondary metabolite metabolism; methylglyoxal degradation; (R)-lactate from methylglyoxal: step 2/2.</text>
</comment>
<dbReference type="UniPathway" id="UPA00619">
    <property type="reaction ID" value="UER00676"/>
</dbReference>
<feature type="binding site" evidence="7">
    <location>
        <position position="133"/>
    </location>
    <ligand>
        <name>Zn(2+)</name>
        <dbReference type="ChEBI" id="CHEBI:29105"/>
        <label>2</label>
    </ligand>
</feature>
<dbReference type="GO" id="GO:0004416">
    <property type="term" value="F:hydroxyacylglutathione hydrolase activity"/>
    <property type="evidence" value="ECO:0007669"/>
    <property type="project" value="UniProtKB-UniRule"/>
</dbReference>
<keyword evidence="10" id="KW-1185">Reference proteome</keyword>
<dbReference type="PANTHER" id="PTHR43705">
    <property type="entry name" value="HYDROXYACYLGLUTATHIONE HYDROLASE"/>
    <property type="match status" value="1"/>
</dbReference>
<dbReference type="NCBIfam" id="TIGR03413">
    <property type="entry name" value="GSH_gloB"/>
    <property type="match status" value="1"/>
</dbReference>
<sequence length="255" mass="27793">MPIEIRQFPCLSDNYGYLARDAETGAVAAVDTPDPAAINAALEKEGWRLTHILNTHWHPDHAGGNLALKEKWGCEIIGPRAEAAKIPGLDRMVGEGDIVSLGASKARVYDTPGHTLGHIVYHFEDDGAAFVGDAIFAIGCGRLFEGTPAQMWDSLSKIAAWPEDTRLYCAHEYTQANARFALTVDPHNRALAERAAAVDRLRAQGLPTVPTTVALERATNPFLRARDEKLQAVLGMTGADPVAVFAEVRKRKDRF</sequence>
<gene>
    <name evidence="7" type="primary">gloB</name>
    <name evidence="9" type="ORF">SAMN06297382_0901</name>
</gene>
<dbReference type="RefSeq" id="WP_089411347.1">
    <property type="nucleotide sequence ID" value="NZ_FZQA01000001.1"/>
</dbReference>
<protein>
    <recommendedName>
        <fullName evidence="7">Hydroxyacylglutathione hydrolase</fullName>
        <ecNumber evidence="7">3.1.2.6</ecNumber>
    </recommendedName>
    <alternativeName>
        <fullName evidence="7">Glyoxalase II</fullName>
        <shortName evidence="7">Glx II</shortName>
    </alternativeName>
</protein>
<feature type="binding site" evidence="7">
    <location>
        <position position="133"/>
    </location>
    <ligand>
        <name>Zn(2+)</name>
        <dbReference type="ChEBI" id="CHEBI:29105"/>
        <label>1</label>
    </ligand>
</feature>
<dbReference type="EMBL" id="FZQA01000001">
    <property type="protein sequence ID" value="SNT68399.1"/>
    <property type="molecule type" value="Genomic_DNA"/>
</dbReference>
<dbReference type="InterPro" id="IPR032282">
    <property type="entry name" value="HAGH_C"/>
</dbReference>
<dbReference type="EC" id="3.1.2.6" evidence="7"/>
<dbReference type="SUPFAM" id="SSF56281">
    <property type="entry name" value="Metallo-hydrolase/oxidoreductase"/>
    <property type="match status" value="1"/>
</dbReference>
<proteinExistence type="inferred from homology"/>
<reference evidence="9 10" key="1">
    <citation type="submission" date="2017-07" db="EMBL/GenBank/DDBJ databases">
        <authorList>
            <person name="Sun Z.S."/>
            <person name="Albrecht U."/>
            <person name="Echele G."/>
            <person name="Lee C.C."/>
        </authorList>
    </citation>
    <scope>NUCLEOTIDE SEQUENCE [LARGE SCALE GENOMIC DNA]</scope>
    <source>
        <strain evidence="9 10">CGMCC 1.12710</strain>
    </source>
</reference>
<accession>A0A239PM14</accession>